<comment type="caution">
    <text evidence="2">The sequence shown here is derived from an EMBL/GenBank/DDBJ whole genome shotgun (WGS) entry which is preliminary data.</text>
</comment>
<reference evidence="2 3" key="1">
    <citation type="submission" date="2018-06" db="EMBL/GenBank/DDBJ databases">
        <title>Complete Genomes of Monosporascus.</title>
        <authorList>
            <person name="Robinson A.J."/>
            <person name="Natvig D.O."/>
        </authorList>
    </citation>
    <scope>NUCLEOTIDE SEQUENCE [LARGE SCALE GENOMIC DNA]</scope>
    <source>
        <strain evidence="2 3">CBS 609.92</strain>
    </source>
</reference>
<evidence type="ECO:0000313" key="2">
    <source>
        <dbReference type="EMBL" id="RYO95481.1"/>
    </source>
</evidence>
<organism evidence="2 3">
    <name type="scientific">Monosporascus cannonballus</name>
    <dbReference type="NCBI Taxonomy" id="155416"/>
    <lineage>
        <taxon>Eukaryota</taxon>
        <taxon>Fungi</taxon>
        <taxon>Dikarya</taxon>
        <taxon>Ascomycota</taxon>
        <taxon>Pezizomycotina</taxon>
        <taxon>Sordariomycetes</taxon>
        <taxon>Xylariomycetidae</taxon>
        <taxon>Xylariales</taxon>
        <taxon>Xylariales incertae sedis</taxon>
        <taxon>Monosporascus</taxon>
    </lineage>
</organism>
<accession>A0ABY0HKB2</accession>
<evidence type="ECO:0000256" key="1">
    <source>
        <dbReference type="SAM" id="MobiDB-lite"/>
    </source>
</evidence>
<evidence type="ECO:0000313" key="3">
    <source>
        <dbReference type="Proteomes" id="UP000294003"/>
    </source>
</evidence>
<protein>
    <submittedName>
        <fullName evidence="2">Uncharacterized protein</fullName>
    </submittedName>
</protein>
<feature type="compositionally biased region" description="Low complexity" evidence="1">
    <location>
        <begin position="13"/>
        <end position="26"/>
    </location>
</feature>
<name>A0ABY0HKB2_9PEZI</name>
<dbReference type="EMBL" id="QJNS01000001">
    <property type="protein sequence ID" value="RYO95481.1"/>
    <property type="molecule type" value="Genomic_DNA"/>
</dbReference>
<feature type="region of interest" description="Disordered" evidence="1">
    <location>
        <begin position="1"/>
        <end position="26"/>
    </location>
</feature>
<dbReference type="Proteomes" id="UP000294003">
    <property type="component" value="Unassembled WGS sequence"/>
</dbReference>
<sequence>MSTNPAAQEPSVAAPADDPAPCAAGGAVQESGAWLREKRVYPYSSLPPGVETATDDGVIAIVPYLPNHPSTQEV</sequence>
<gene>
    <name evidence="2" type="ORF">DL762_000043</name>
</gene>
<proteinExistence type="predicted"/>
<keyword evidence="3" id="KW-1185">Reference proteome</keyword>